<name>A0ABW2S4L0_9NOCA</name>
<evidence type="ECO:0000313" key="1">
    <source>
        <dbReference type="EMBL" id="MFC7450659.1"/>
    </source>
</evidence>
<accession>A0ABW2S4L0</accession>
<proteinExistence type="predicted"/>
<evidence type="ECO:0008006" key="3">
    <source>
        <dbReference type="Google" id="ProtNLM"/>
    </source>
</evidence>
<protein>
    <recommendedName>
        <fullName evidence="3">Peptidase M10 metallopeptidase domain-containing protein</fullName>
    </recommendedName>
</protein>
<reference evidence="2" key="1">
    <citation type="journal article" date="2019" name="Int. J. Syst. Evol. Microbiol.">
        <title>The Global Catalogue of Microorganisms (GCM) 10K type strain sequencing project: providing services to taxonomists for standard genome sequencing and annotation.</title>
        <authorList>
            <consortium name="The Broad Institute Genomics Platform"/>
            <consortium name="The Broad Institute Genome Sequencing Center for Infectious Disease"/>
            <person name="Wu L."/>
            <person name="Ma J."/>
        </authorList>
    </citation>
    <scope>NUCLEOTIDE SEQUENCE [LARGE SCALE GENOMIC DNA]</scope>
    <source>
        <strain evidence="2">ICMP 19430</strain>
    </source>
</reference>
<dbReference type="EMBL" id="JBHTCS010000028">
    <property type="protein sequence ID" value="MFC7450659.1"/>
    <property type="molecule type" value="Genomic_DNA"/>
</dbReference>
<organism evidence="1 2">
    <name type="scientific">Rhodococcus daqingensis</name>
    <dbReference type="NCBI Taxonomy" id="2479363"/>
    <lineage>
        <taxon>Bacteria</taxon>
        <taxon>Bacillati</taxon>
        <taxon>Actinomycetota</taxon>
        <taxon>Actinomycetes</taxon>
        <taxon>Mycobacteriales</taxon>
        <taxon>Nocardiaceae</taxon>
        <taxon>Rhodococcus</taxon>
    </lineage>
</organism>
<keyword evidence="2" id="KW-1185">Reference proteome</keyword>
<comment type="caution">
    <text evidence="1">The sequence shown here is derived from an EMBL/GenBank/DDBJ whole genome shotgun (WGS) entry which is preliminary data.</text>
</comment>
<dbReference type="SUPFAM" id="SSF55486">
    <property type="entry name" value="Metalloproteases ('zincins'), catalytic domain"/>
    <property type="match status" value="1"/>
</dbReference>
<dbReference type="RefSeq" id="WP_378408766.1">
    <property type="nucleotide sequence ID" value="NZ_JBHTCS010000028.1"/>
</dbReference>
<sequence>MTTLSVRDIASTCLGKSGDLSVDTDVYGYIFRNTDGSVFGTLVPTDTLPGSGQPTARSLKRHLETISAEAIDLFVFLVGHEDDFSGTATESNVTEMSGFTELGGLCDKDDSDVMPGAVLMVSGMRRWTGLVFAHEVGHYLGLGTGSVITNLMGVDPDGNGIDTIGINSTNLTGDIRLMGCRDRGDRSQSPGTAFVRHRAHPRIADPAVGATTVAMQ</sequence>
<evidence type="ECO:0000313" key="2">
    <source>
        <dbReference type="Proteomes" id="UP001596484"/>
    </source>
</evidence>
<dbReference type="Proteomes" id="UP001596484">
    <property type="component" value="Unassembled WGS sequence"/>
</dbReference>
<gene>
    <name evidence="1" type="ORF">ACFQS9_22420</name>
</gene>